<keyword evidence="1" id="KW-1185">Reference proteome</keyword>
<accession>A0AC58U2V2</accession>
<name>A0AC58U2V2_TOBAC</name>
<dbReference type="Proteomes" id="UP000790787">
    <property type="component" value="Chromosome 24"/>
</dbReference>
<sequence>MVWIFLLKLKSDVPTVIKEFTALVKTQFHSAKKVFRTDNGTEFFDSHCTDMFRNACVVHQSSCVYTPQQNGVVERKHIKILEVPRAIKFQGRIPLRFWGFCVQNAVYLINRIPSTTLAGKSPFEMFYGRPLRLQHLRVLGSLCYVTVTDRSDIFGARAEPEVHMGYSSTQKGRRPNAKQFIDVDDAFIIDPTSEVSEIALDSVIAPPPSPEASSAPNPEASSALNPEASSAPNPADPASETLQQPHLTSPPTAVMPHPTMAPLHDLPEEGLRKSTRTSKPPGWLNGFVHGMPKAGPSTALGSSYTMSAYMSYASLSPPYFKALCSFSVVTKLTSYAAALRDPKWISAMDAELQALQDNHT</sequence>
<dbReference type="RefSeq" id="XP_075103808.1">
    <property type="nucleotide sequence ID" value="XM_075247707.1"/>
</dbReference>
<evidence type="ECO:0000313" key="2">
    <source>
        <dbReference type="RefSeq" id="XP_075103808.1"/>
    </source>
</evidence>
<reference evidence="1" key="1">
    <citation type="journal article" date="2014" name="Nat. Commun.">
        <title>The tobacco genome sequence and its comparison with those of tomato and potato.</title>
        <authorList>
            <person name="Sierro N."/>
            <person name="Battey J.N."/>
            <person name="Ouadi S."/>
            <person name="Bakaher N."/>
            <person name="Bovet L."/>
            <person name="Willig A."/>
            <person name="Goepfert S."/>
            <person name="Peitsch M.C."/>
            <person name="Ivanov N.V."/>
        </authorList>
    </citation>
    <scope>NUCLEOTIDE SEQUENCE [LARGE SCALE GENOMIC DNA]</scope>
</reference>
<reference evidence="2" key="2">
    <citation type="submission" date="2025-08" db="UniProtKB">
        <authorList>
            <consortium name="RefSeq"/>
        </authorList>
    </citation>
    <scope>IDENTIFICATION</scope>
    <source>
        <tissue evidence="2">Leaf</tissue>
    </source>
</reference>
<proteinExistence type="predicted"/>
<organism evidence="1 2">
    <name type="scientific">Nicotiana tabacum</name>
    <name type="common">Common tobacco</name>
    <dbReference type="NCBI Taxonomy" id="4097"/>
    <lineage>
        <taxon>Eukaryota</taxon>
        <taxon>Viridiplantae</taxon>
        <taxon>Streptophyta</taxon>
        <taxon>Embryophyta</taxon>
        <taxon>Tracheophyta</taxon>
        <taxon>Spermatophyta</taxon>
        <taxon>Magnoliopsida</taxon>
        <taxon>eudicotyledons</taxon>
        <taxon>Gunneridae</taxon>
        <taxon>Pentapetalae</taxon>
        <taxon>asterids</taxon>
        <taxon>lamiids</taxon>
        <taxon>Solanales</taxon>
        <taxon>Solanaceae</taxon>
        <taxon>Nicotianoideae</taxon>
        <taxon>Nicotianeae</taxon>
        <taxon>Nicotiana</taxon>
    </lineage>
</organism>
<protein>
    <submittedName>
        <fullName evidence="2">Uncharacterized protein LOC142178368</fullName>
    </submittedName>
</protein>
<gene>
    <name evidence="2" type="primary">LOC142178368</name>
</gene>
<evidence type="ECO:0000313" key="1">
    <source>
        <dbReference type="Proteomes" id="UP000790787"/>
    </source>
</evidence>